<reference evidence="2" key="1">
    <citation type="submission" date="2014-11" db="EMBL/GenBank/DDBJ databases">
        <authorList>
            <person name="Amaro Gonzalez C."/>
        </authorList>
    </citation>
    <scope>NUCLEOTIDE SEQUENCE</scope>
</reference>
<feature type="region of interest" description="Disordered" evidence="1">
    <location>
        <begin position="1"/>
        <end position="20"/>
    </location>
</feature>
<accession>A0A0E9U794</accession>
<protein>
    <submittedName>
        <fullName evidence="2">Uncharacterized protein</fullName>
    </submittedName>
</protein>
<reference evidence="2" key="2">
    <citation type="journal article" date="2015" name="Fish Shellfish Immunol.">
        <title>Early steps in the European eel (Anguilla anguilla)-Vibrio vulnificus interaction in the gills: Role of the RtxA13 toxin.</title>
        <authorList>
            <person name="Callol A."/>
            <person name="Pajuelo D."/>
            <person name="Ebbesson L."/>
            <person name="Teles M."/>
            <person name="MacKenzie S."/>
            <person name="Amaro C."/>
        </authorList>
    </citation>
    <scope>NUCLEOTIDE SEQUENCE</scope>
</reference>
<organism evidence="2">
    <name type="scientific">Anguilla anguilla</name>
    <name type="common">European freshwater eel</name>
    <name type="synonym">Muraena anguilla</name>
    <dbReference type="NCBI Taxonomy" id="7936"/>
    <lineage>
        <taxon>Eukaryota</taxon>
        <taxon>Metazoa</taxon>
        <taxon>Chordata</taxon>
        <taxon>Craniata</taxon>
        <taxon>Vertebrata</taxon>
        <taxon>Euteleostomi</taxon>
        <taxon>Actinopterygii</taxon>
        <taxon>Neopterygii</taxon>
        <taxon>Teleostei</taxon>
        <taxon>Anguilliformes</taxon>
        <taxon>Anguillidae</taxon>
        <taxon>Anguilla</taxon>
    </lineage>
</organism>
<proteinExistence type="predicted"/>
<evidence type="ECO:0000256" key="1">
    <source>
        <dbReference type="SAM" id="MobiDB-lite"/>
    </source>
</evidence>
<name>A0A0E9U794_ANGAN</name>
<evidence type="ECO:0000313" key="2">
    <source>
        <dbReference type="EMBL" id="JAH61617.1"/>
    </source>
</evidence>
<dbReference type="AlphaFoldDB" id="A0A0E9U794"/>
<dbReference type="EMBL" id="GBXM01046960">
    <property type="protein sequence ID" value="JAH61617.1"/>
    <property type="molecule type" value="Transcribed_RNA"/>
</dbReference>
<sequence length="20" mass="2326">MLFYTQKGDRNPENLPVCLS</sequence>